<dbReference type="Gene3D" id="2.60.40.3650">
    <property type="match status" value="1"/>
</dbReference>
<comment type="caution">
    <text evidence="3">The sequence shown here is derived from an EMBL/GenBank/DDBJ whole genome shotgun (WGS) entry which is preliminary data.</text>
</comment>
<evidence type="ECO:0000259" key="2">
    <source>
        <dbReference type="SMART" id="SM00228"/>
    </source>
</evidence>
<dbReference type="InterPro" id="IPR024191">
    <property type="entry name" value="Peptidase_M61"/>
</dbReference>
<dbReference type="InterPro" id="IPR040756">
    <property type="entry name" value="Peptidase_M61_N"/>
</dbReference>
<dbReference type="Pfam" id="PF05299">
    <property type="entry name" value="Peptidase_M61"/>
    <property type="match status" value="1"/>
</dbReference>
<dbReference type="SMART" id="SM00228">
    <property type="entry name" value="PDZ"/>
    <property type="match status" value="1"/>
</dbReference>
<feature type="domain" description="PDZ" evidence="2">
    <location>
        <begin position="492"/>
        <end position="568"/>
    </location>
</feature>
<gene>
    <name evidence="3" type="ORF">ACFSJU_05925</name>
</gene>
<dbReference type="InterPro" id="IPR036034">
    <property type="entry name" value="PDZ_sf"/>
</dbReference>
<dbReference type="InterPro" id="IPR007963">
    <property type="entry name" value="Peptidase_M61_catalytic"/>
</dbReference>
<dbReference type="Pfam" id="PF13180">
    <property type="entry name" value="PDZ_2"/>
    <property type="match status" value="1"/>
</dbReference>
<keyword evidence="1" id="KW-0732">Signal</keyword>
<dbReference type="PIRSF" id="PIRSF016493">
    <property type="entry name" value="Glycyl_aminpptds"/>
    <property type="match status" value="1"/>
</dbReference>
<accession>A0ABW4ZJ92</accession>
<protein>
    <submittedName>
        <fullName evidence="3">M61 family metallopeptidase</fullName>
    </submittedName>
</protein>
<evidence type="ECO:0000313" key="3">
    <source>
        <dbReference type="EMBL" id="MFD2161924.1"/>
    </source>
</evidence>
<reference evidence="4" key="1">
    <citation type="journal article" date="2019" name="Int. J. Syst. Evol. Microbiol.">
        <title>The Global Catalogue of Microorganisms (GCM) 10K type strain sequencing project: providing services to taxonomists for standard genome sequencing and annotation.</title>
        <authorList>
            <consortium name="The Broad Institute Genomics Platform"/>
            <consortium name="The Broad Institute Genome Sequencing Center for Infectious Disease"/>
            <person name="Wu L."/>
            <person name="Ma J."/>
        </authorList>
    </citation>
    <scope>NUCLEOTIDE SEQUENCE [LARGE SCALE GENOMIC DNA]</scope>
    <source>
        <strain evidence="4">KCTC 42217</strain>
    </source>
</reference>
<organism evidence="3 4">
    <name type="scientific">Paradesertivirga mongoliensis</name>
    <dbReference type="NCBI Taxonomy" id="2100740"/>
    <lineage>
        <taxon>Bacteria</taxon>
        <taxon>Pseudomonadati</taxon>
        <taxon>Bacteroidota</taxon>
        <taxon>Sphingobacteriia</taxon>
        <taxon>Sphingobacteriales</taxon>
        <taxon>Sphingobacteriaceae</taxon>
        <taxon>Paradesertivirga</taxon>
    </lineage>
</organism>
<evidence type="ECO:0000313" key="4">
    <source>
        <dbReference type="Proteomes" id="UP001597387"/>
    </source>
</evidence>
<dbReference type="Gene3D" id="1.10.390.10">
    <property type="entry name" value="Neutral Protease Domain 2"/>
    <property type="match status" value="1"/>
</dbReference>
<dbReference type="SUPFAM" id="SSF55486">
    <property type="entry name" value="Metalloproteases ('zincins'), catalytic domain"/>
    <property type="match status" value="1"/>
</dbReference>
<evidence type="ECO:0000256" key="1">
    <source>
        <dbReference type="SAM" id="SignalP"/>
    </source>
</evidence>
<keyword evidence="4" id="KW-1185">Reference proteome</keyword>
<feature type="chain" id="PRO_5045733320" evidence="1">
    <location>
        <begin position="20"/>
        <end position="607"/>
    </location>
</feature>
<proteinExistence type="predicted"/>
<dbReference type="InterPro" id="IPR027268">
    <property type="entry name" value="Peptidase_M4/M1_CTD_sf"/>
</dbReference>
<dbReference type="Pfam" id="PF17899">
    <property type="entry name" value="Peptidase_M61_N"/>
    <property type="match status" value="1"/>
</dbReference>
<dbReference type="SUPFAM" id="SSF50156">
    <property type="entry name" value="PDZ domain-like"/>
    <property type="match status" value="1"/>
</dbReference>
<dbReference type="EMBL" id="JBHUHZ010000001">
    <property type="protein sequence ID" value="MFD2161924.1"/>
    <property type="molecule type" value="Genomic_DNA"/>
</dbReference>
<dbReference type="RefSeq" id="WP_255898290.1">
    <property type="nucleotide sequence ID" value="NZ_JAFMZO010000001.1"/>
</dbReference>
<dbReference type="Proteomes" id="UP001597387">
    <property type="component" value="Unassembled WGS sequence"/>
</dbReference>
<feature type="signal peptide" evidence="1">
    <location>
        <begin position="1"/>
        <end position="19"/>
    </location>
</feature>
<name>A0ABW4ZJ92_9SPHI</name>
<sequence length="607" mass="67866">MKKLLSHTPIYILFMMLNAAGSAAQSEISYVVSFPEAQAHYADVEMNIKGINSSSIDLRMPVWAPGSYLVREFAKNVEGFSARTSSNTRLSSSKINKNTWRISGISNKDITINYRIYAFELSVRTSFVDVSHAFLSPSGLFMYPDGQISSPSTVTIKPYQDWKKISTGLEPVKGQANTFYAPNYDILYDSPLEVGNHDTFEFEAAGVKHEVAMYGGGNYDKKQLSADITKIVEAETDIFDGNPNKRYVFIVHNTLAGGGGLEHLNSTVLGAIRLGYTNEDSYKSFLGLVAHEYFHLWNVKRLRPQALGPFDYSNENYTTNLWVAEGFTAYYDNLMLRRTNIYSPEKYLELLTTDINTVENQPGNRIQPVSEASFDAWIKYYRPNENSKNSTISYYDKGAMIGLILDLEILGATKGARRLDDVMKAMYDEYYKKLNRGYTDAEFKAMAEKIAGKPLDEIYTKYINGTEPISFNSYLGHAGLYLVNDHAGKSIPTLGAATVVRDGKLMITSVQRGTAAWTNGLSVNDEIIAIDDYRITGTTDTKGVTDLAKAISAKKVRNKIKVTVSRDGIIRNIDVTLTQHPGARYRIEGDKNATAQQMAIRKKWLSL</sequence>
<dbReference type="Gene3D" id="2.30.42.10">
    <property type="match status" value="1"/>
</dbReference>
<dbReference type="InterPro" id="IPR001478">
    <property type="entry name" value="PDZ"/>
</dbReference>